<organism evidence="3 4">
    <name type="scientific">Rhizobium subbaraonis</name>
    <dbReference type="NCBI Taxonomy" id="908946"/>
    <lineage>
        <taxon>Bacteria</taxon>
        <taxon>Pseudomonadati</taxon>
        <taxon>Pseudomonadota</taxon>
        <taxon>Alphaproteobacteria</taxon>
        <taxon>Hyphomicrobiales</taxon>
        <taxon>Rhizobiaceae</taxon>
        <taxon>Rhizobium/Agrobacterium group</taxon>
        <taxon>Rhizobium</taxon>
    </lineage>
</organism>
<evidence type="ECO:0000313" key="3">
    <source>
        <dbReference type="EMBL" id="SOC47859.1"/>
    </source>
</evidence>
<accession>A0A285V1D0</accession>
<name>A0A285V1D0_9HYPH</name>
<dbReference type="PANTHER" id="PTHR46268:SF22">
    <property type="entry name" value="SENSOR PROTEIN KDPD-RELATED"/>
    <property type="match status" value="1"/>
</dbReference>
<dbReference type="SUPFAM" id="SSF52402">
    <property type="entry name" value="Adenine nucleotide alpha hydrolases-like"/>
    <property type="match status" value="1"/>
</dbReference>
<reference evidence="3 4" key="1">
    <citation type="submission" date="2017-08" db="EMBL/GenBank/DDBJ databases">
        <authorList>
            <person name="de Groot N.N."/>
        </authorList>
    </citation>
    <scope>NUCLEOTIDE SEQUENCE [LARGE SCALE GENOMIC DNA]</scope>
    <source>
        <strain evidence="3 4">JC85</strain>
    </source>
</reference>
<sequence length="139" mass="15520">MENSPPRHILFATDFSARCDRAKVRTIQLALQWHARLTVIHVIEDDDAPFEQPETQSLPRAVSHSAMLLRDELSAIEGLSSTVVVRRGRPHVEIREIALQDKTDLIVTGISRNEFDGRSLLGSTTTSLLRESGLPVSPR</sequence>
<dbReference type="PANTHER" id="PTHR46268">
    <property type="entry name" value="STRESS RESPONSE PROTEIN NHAX"/>
    <property type="match status" value="1"/>
</dbReference>
<gene>
    <name evidence="3" type="ORF">SAMN05892877_1341</name>
</gene>
<evidence type="ECO:0000259" key="2">
    <source>
        <dbReference type="Pfam" id="PF00582"/>
    </source>
</evidence>
<dbReference type="Pfam" id="PF00582">
    <property type="entry name" value="Usp"/>
    <property type="match status" value="1"/>
</dbReference>
<protein>
    <submittedName>
        <fullName evidence="3">Nucleotide-binding universal stress UspA family protein</fullName>
    </submittedName>
</protein>
<comment type="similarity">
    <text evidence="1">Belongs to the universal stress protein A family.</text>
</comment>
<dbReference type="AlphaFoldDB" id="A0A285V1D0"/>
<dbReference type="CDD" id="cd00293">
    <property type="entry name" value="USP-like"/>
    <property type="match status" value="1"/>
</dbReference>
<feature type="domain" description="UspA" evidence="2">
    <location>
        <begin position="7"/>
        <end position="136"/>
    </location>
</feature>
<dbReference type="RefSeq" id="WP_097143132.1">
    <property type="nucleotide sequence ID" value="NZ_OBQD01000034.1"/>
</dbReference>
<evidence type="ECO:0000256" key="1">
    <source>
        <dbReference type="ARBA" id="ARBA00008791"/>
    </source>
</evidence>
<proteinExistence type="inferred from homology"/>
<dbReference type="InterPro" id="IPR006016">
    <property type="entry name" value="UspA"/>
</dbReference>
<dbReference type="Proteomes" id="UP000219167">
    <property type="component" value="Unassembled WGS sequence"/>
</dbReference>
<keyword evidence="4" id="KW-1185">Reference proteome</keyword>
<dbReference type="Gene3D" id="3.40.50.12370">
    <property type="match status" value="1"/>
</dbReference>
<dbReference type="EMBL" id="OBQD01000034">
    <property type="protein sequence ID" value="SOC47859.1"/>
    <property type="molecule type" value="Genomic_DNA"/>
</dbReference>
<evidence type="ECO:0000313" key="4">
    <source>
        <dbReference type="Proteomes" id="UP000219167"/>
    </source>
</evidence>
<dbReference type="OrthoDB" id="5564966at2"/>